<organism evidence="2 3">
    <name type="scientific">Candidatus Chloroploca mongolica</name>
    <dbReference type="NCBI Taxonomy" id="2528176"/>
    <lineage>
        <taxon>Bacteria</taxon>
        <taxon>Bacillati</taxon>
        <taxon>Chloroflexota</taxon>
        <taxon>Chloroflexia</taxon>
        <taxon>Chloroflexales</taxon>
        <taxon>Chloroflexineae</taxon>
        <taxon>Oscillochloridaceae</taxon>
        <taxon>Candidatus Chloroploca</taxon>
    </lineage>
</organism>
<dbReference type="EMBL" id="SIJK02000020">
    <property type="protein sequence ID" value="MBP1466557.1"/>
    <property type="molecule type" value="Genomic_DNA"/>
</dbReference>
<evidence type="ECO:0008006" key="4">
    <source>
        <dbReference type="Google" id="ProtNLM"/>
    </source>
</evidence>
<protein>
    <recommendedName>
        <fullName evidence="4">DUF304 domain-containing protein</fullName>
    </recommendedName>
</protein>
<feature type="transmembrane region" description="Helical" evidence="1">
    <location>
        <begin position="45"/>
        <end position="63"/>
    </location>
</feature>
<dbReference type="RefSeq" id="WP_135478547.1">
    <property type="nucleotide sequence ID" value="NZ_SIJK02000020.1"/>
</dbReference>
<keyword evidence="1" id="KW-1133">Transmembrane helix</keyword>
<proteinExistence type="predicted"/>
<comment type="caution">
    <text evidence="2">The sequence shown here is derived from an EMBL/GenBank/DDBJ whole genome shotgun (WGS) entry which is preliminary data.</text>
</comment>
<evidence type="ECO:0000313" key="3">
    <source>
        <dbReference type="Proteomes" id="UP001193081"/>
    </source>
</evidence>
<keyword evidence="1" id="KW-0472">Membrane</keyword>
<accession>A0ABS4DAT4</accession>
<keyword evidence="3" id="KW-1185">Reference proteome</keyword>
<feature type="transmembrane region" description="Helical" evidence="1">
    <location>
        <begin position="21"/>
        <end position="39"/>
    </location>
</feature>
<reference evidence="2 3" key="1">
    <citation type="submission" date="2021-03" db="EMBL/GenBank/DDBJ databases">
        <authorList>
            <person name="Grouzdev D.S."/>
        </authorList>
    </citation>
    <scope>NUCLEOTIDE SEQUENCE [LARGE SCALE GENOMIC DNA]</scope>
    <source>
        <strain evidence="2 3">M50-1</strain>
    </source>
</reference>
<gene>
    <name evidence="2" type="ORF">EYB53_012650</name>
</gene>
<name>A0ABS4DAT4_9CHLR</name>
<keyword evidence="1" id="KW-0812">Transmembrane</keyword>
<sequence>MPSHNRHTSATYVFRRYMPWVALRMMAYFWCAAIIVSLAVVVKQVVFATVALIPLALVLIVFLRYRTEAVCIQGDLLIFRYGVLAVRTYSLPLWTCTPDYHQPFIARMLDYGTIRVGAGASPLTMHELGDFTLLRTMIMSRQAEMMSGQRQRRFLMIT</sequence>
<dbReference type="Proteomes" id="UP001193081">
    <property type="component" value="Unassembled WGS sequence"/>
</dbReference>
<evidence type="ECO:0000313" key="2">
    <source>
        <dbReference type="EMBL" id="MBP1466557.1"/>
    </source>
</evidence>
<evidence type="ECO:0000256" key="1">
    <source>
        <dbReference type="SAM" id="Phobius"/>
    </source>
</evidence>